<keyword evidence="5" id="KW-0732">Signal</keyword>
<feature type="active site" description="Proton donor" evidence="4">
    <location>
        <position position="163"/>
    </location>
</feature>
<feature type="chain" id="PRO_5038794835" evidence="5">
    <location>
        <begin position="21"/>
        <end position="335"/>
    </location>
</feature>
<feature type="domain" description="GH26" evidence="6">
    <location>
        <begin position="46"/>
        <end position="332"/>
    </location>
</feature>
<gene>
    <name evidence="7" type="ORF">AQI94_10905</name>
</gene>
<dbReference type="OrthoDB" id="9816550at2"/>
<dbReference type="PANTHER" id="PTHR40079">
    <property type="entry name" value="MANNAN ENDO-1,4-BETA-MANNOSIDASE E-RELATED"/>
    <property type="match status" value="1"/>
</dbReference>
<accession>A0A101N9H1</accession>
<dbReference type="SUPFAM" id="SSF51445">
    <property type="entry name" value="(Trans)glycosidases"/>
    <property type="match status" value="1"/>
</dbReference>
<dbReference type="GO" id="GO:0006080">
    <property type="term" value="P:substituted mannan metabolic process"/>
    <property type="evidence" value="ECO:0007669"/>
    <property type="project" value="InterPro"/>
</dbReference>
<feature type="signal peptide" evidence="5">
    <location>
        <begin position="1"/>
        <end position="20"/>
    </location>
</feature>
<sequence>MIRKSVLPLCAALMSLAAVAGCGVLGGDDPAAQAAKEPSAGSASKGPGAELPYDVKPLLHPGKEYFGVALDGAPSSLKPVDAFAKTVGKKPNLVGSYSSWGNGFNAVGAQNVFGDGGMLYVSWEPFKPGLDKIADGSQDAYIKKYADSVRKTDVPVAISFGHEMNGHWYPWGTKDTTPETFVKAWRHIHDVFQQVGATNVIWVWSPNVVNPVRSVKLEPYWPGDAYVDWVGIVGYWTRTGAHTFDTLYGPTRSQIDAFTDKPVLISETSSEPGERRRADVRALFAGVKEDKDVIGFLWFNIPKRADWRIQSSPLALAEFKRLIADDDFGFEVPRS</sequence>
<evidence type="ECO:0000259" key="6">
    <source>
        <dbReference type="PROSITE" id="PS51764"/>
    </source>
</evidence>
<dbReference type="InterPro" id="IPR017853">
    <property type="entry name" value="GH"/>
</dbReference>
<proteinExistence type="inferred from homology"/>
<protein>
    <submittedName>
        <fullName evidence="7">Beta-mannanase</fullName>
    </submittedName>
</protein>
<dbReference type="InterPro" id="IPR022790">
    <property type="entry name" value="GH26_dom"/>
</dbReference>
<comment type="caution">
    <text evidence="7">The sequence shown here is derived from an EMBL/GenBank/DDBJ whole genome shotgun (WGS) entry which is preliminary data.</text>
</comment>
<feature type="active site" description="Nucleophile" evidence="4">
    <location>
        <position position="267"/>
    </location>
</feature>
<dbReference type="EMBL" id="LMWM01000009">
    <property type="protein sequence ID" value="KUM89036.1"/>
    <property type="molecule type" value="Genomic_DNA"/>
</dbReference>
<evidence type="ECO:0000313" key="7">
    <source>
        <dbReference type="EMBL" id="KUM89036.1"/>
    </source>
</evidence>
<evidence type="ECO:0000256" key="4">
    <source>
        <dbReference type="PROSITE-ProRule" id="PRU01100"/>
    </source>
</evidence>
<dbReference type="Proteomes" id="UP000053039">
    <property type="component" value="Unassembled WGS sequence"/>
</dbReference>
<organism evidence="7 8">
    <name type="scientific">Streptomyces pseudovenezuelae</name>
    <dbReference type="NCBI Taxonomy" id="67350"/>
    <lineage>
        <taxon>Bacteria</taxon>
        <taxon>Bacillati</taxon>
        <taxon>Actinomycetota</taxon>
        <taxon>Actinomycetes</taxon>
        <taxon>Kitasatosporales</taxon>
        <taxon>Streptomycetaceae</taxon>
        <taxon>Streptomyces</taxon>
        <taxon>Streptomyces aurantiacus group</taxon>
    </lineage>
</organism>
<name>A0A101N9H1_9ACTN</name>
<evidence type="ECO:0000313" key="8">
    <source>
        <dbReference type="Proteomes" id="UP000053039"/>
    </source>
</evidence>
<evidence type="ECO:0000256" key="2">
    <source>
        <dbReference type="ARBA" id="ARBA00022801"/>
    </source>
</evidence>
<dbReference type="PROSITE" id="PS51764">
    <property type="entry name" value="GH26"/>
    <property type="match status" value="1"/>
</dbReference>
<keyword evidence="3 4" id="KW-0326">Glycosidase</keyword>
<dbReference type="GO" id="GO:0016985">
    <property type="term" value="F:mannan endo-1,4-beta-mannosidase activity"/>
    <property type="evidence" value="ECO:0007669"/>
    <property type="project" value="InterPro"/>
</dbReference>
<dbReference type="PANTHER" id="PTHR40079:SF4">
    <property type="entry name" value="GH26 DOMAIN-CONTAINING PROTEIN-RELATED"/>
    <property type="match status" value="1"/>
</dbReference>
<comment type="similarity">
    <text evidence="1 4">Belongs to the glycosyl hydrolase 26 family.</text>
</comment>
<dbReference type="RefSeq" id="WP_031038444.1">
    <property type="nucleotide sequence ID" value="NZ_CP108992.1"/>
</dbReference>
<dbReference type="Gene3D" id="3.20.20.80">
    <property type="entry name" value="Glycosidases"/>
    <property type="match status" value="1"/>
</dbReference>
<evidence type="ECO:0000256" key="1">
    <source>
        <dbReference type="ARBA" id="ARBA00007754"/>
    </source>
</evidence>
<evidence type="ECO:0000256" key="3">
    <source>
        <dbReference type="ARBA" id="ARBA00023295"/>
    </source>
</evidence>
<evidence type="ECO:0000256" key="5">
    <source>
        <dbReference type="SAM" id="SignalP"/>
    </source>
</evidence>
<dbReference type="AlphaFoldDB" id="A0A101N9H1"/>
<dbReference type="InterPro" id="IPR000805">
    <property type="entry name" value="Glyco_hydro_26"/>
</dbReference>
<reference evidence="7 8" key="1">
    <citation type="submission" date="2015-10" db="EMBL/GenBank/DDBJ databases">
        <title>Draft genome sequence of Streptomyces pseudovenezuelae DSM 40212, type strain for the species Streptomyces pseudovenezuelae.</title>
        <authorList>
            <person name="Ruckert C."/>
            <person name="Winkler A."/>
            <person name="Kalinowski J."/>
            <person name="Kampfer P."/>
            <person name="Glaeser S."/>
        </authorList>
    </citation>
    <scope>NUCLEOTIDE SEQUENCE [LARGE SCALE GENOMIC DNA]</scope>
    <source>
        <strain evidence="7 8">DSM 40212</strain>
    </source>
</reference>
<dbReference type="PROSITE" id="PS51257">
    <property type="entry name" value="PROKAR_LIPOPROTEIN"/>
    <property type="match status" value="1"/>
</dbReference>
<keyword evidence="2 4" id="KW-0378">Hydrolase</keyword>
<dbReference type="Pfam" id="PF02156">
    <property type="entry name" value="Glyco_hydro_26"/>
    <property type="match status" value="1"/>
</dbReference>